<keyword evidence="2" id="KW-1185">Reference proteome</keyword>
<dbReference type="EMBL" id="CP030840">
    <property type="protein sequence ID" value="AXC12073.1"/>
    <property type="molecule type" value="Genomic_DNA"/>
</dbReference>
<sequence length="78" mass="8511">MYRGFVYAQDAIAGFVRSLQEANKVAFYSYSRNLFRAALLTPDRGRVLQGVRSTVAGDDAALYNCLLLTVKDAACVTG</sequence>
<protein>
    <submittedName>
        <fullName evidence="1">Uncharacterized protein</fullName>
    </submittedName>
</protein>
<dbReference type="Proteomes" id="UP000253606">
    <property type="component" value="Chromosome"/>
</dbReference>
<evidence type="ECO:0000313" key="1">
    <source>
        <dbReference type="EMBL" id="AXC12073.1"/>
    </source>
</evidence>
<proteinExistence type="predicted"/>
<name>A0A2Z5FYT3_9BACT</name>
<dbReference type="KEGG" id="abas:ACPOL_2762"/>
<evidence type="ECO:0000313" key="2">
    <source>
        <dbReference type="Proteomes" id="UP000253606"/>
    </source>
</evidence>
<gene>
    <name evidence="1" type="ORF">ACPOL_2762</name>
</gene>
<accession>A0A2Z5FYT3</accession>
<organism evidence="1 2">
    <name type="scientific">Acidisarcina polymorpha</name>
    <dbReference type="NCBI Taxonomy" id="2211140"/>
    <lineage>
        <taxon>Bacteria</taxon>
        <taxon>Pseudomonadati</taxon>
        <taxon>Acidobacteriota</taxon>
        <taxon>Terriglobia</taxon>
        <taxon>Terriglobales</taxon>
        <taxon>Acidobacteriaceae</taxon>
        <taxon>Acidisarcina</taxon>
    </lineage>
</organism>
<dbReference type="AlphaFoldDB" id="A0A2Z5FYT3"/>
<reference evidence="1 2" key="1">
    <citation type="journal article" date="2018" name="Front. Microbiol.">
        <title>Hydrolytic Capabilities as a Key to Environmental Success: Chitinolytic and Cellulolytic Acidobacteria From Acidic Sub-arctic Soils and Boreal Peatlands.</title>
        <authorList>
            <person name="Belova S.E."/>
            <person name="Ravin N.V."/>
            <person name="Pankratov T.A."/>
            <person name="Rakitin A.L."/>
            <person name="Ivanova A.A."/>
            <person name="Beletsky A.V."/>
            <person name="Mardanov A.V."/>
            <person name="Sinninghe Damste J.S."/>
            <person name="Dedysh S.N."/>
        </authorList>
    </citation>
    <scope>NUCLEOTIDE SEQUENCE [LARGE SCALE GENOMIC DNA]</scope>
    <source>
        <strain evidence="1 2">SBC82</strain>
    </source>
</reference>